<organism evidence="1 2">
    <name type="scientific">Erwinia tracheiphila</name>
    <dbReference type="NCBI Taxonomy" id="65700"/>
    <lineage>
        <taxon>Bacteria</taxon>
        <taxon>Pseudomonadati</taxon>
        <taxon>Pseudomonadota</taxon>
        <taxon>Gammaproteobacteria</taxon>
        <taxon>Enterobacterales</taxon>
        <taxon>Erwiniaceae</taxon>
        <taxon>Erwinia</taxon>
    </lineage>
</organism>
<evidence type="ECO:0000313" key="2">
    <source>
        <dbReference type="Proteomes" id="UP000264980"/>
    </source>
</evidence>
<dbReference type="InterPro" id="IPR056510">
    <property type="entry name" value="WapI"/>
</dbReference>
<dbReference type="Pfam" id="PF24716">
    <property type="entry name" value="WapI"/>
    <property type="match status" value="1"/>
</dbReference>
<sequence length="144" mass="16846">MKKITMIEIICGNRQLKVTPYERECNPDNDDWINAWIEFSVPELKTEFKTAFTVYELSQLKNGVENIYQSIVSVNESFTVNFDSLENRMNISFIKIHSEHVEVNLVLRPEDHAESIKVTDTFYIDQSYFTALLSGLDEMINWPE</sequence>
<evidence type="ECO:0000313" key="1">
    <source>
        <dbReference type="EMBL" id="AXF74934.1"/>
    </source>
</evidence>
<gene>
    <name evidence="1" type="ORF">AV903_00540</name>
</gene>
<dbReference type="EMBL" id="CP013970">
    <property type="protein sequence ID" value="AXF74934.1"/>
    <property type="molecule type" value="Genomic_DNA"/>
</dbReference>
<accession>A0A345CNB7</accession>
<name>A0A345CNB7_9GAMM</name>
<dbReference type="AlphaFoldDB" id="A0A345CNB7"/>
<proteinExistence type="predicted"/>
<protein>
    <submittedName>
        <fullName evidence="1">Uncharacterized protein</fullName>
    </submittedName>
</protein>
<dbReference type="Proteomes" id="UP000264980">
    <property type="component" value="Chromosome"/>
</dbReference>
<reference evidence="1 2" key="1">
    <citation type="submission" date="2016-01" db="EMBL/GenBank/DDBJ databases">
        <authorList>
            <person name="Oliw E.H."/>
        </authorList>
    </citation>
    <scope>NUCLEOTIDE SEQUENCE [LARGE SCALE GENOMIC DNA]</scope>
    <source>
        <strain evidence="1 2">MDcuke</strain>
    </source>
</reference>